<reference evidence="2" key="1">
    <citation type="submission" date="2021-03" db="EMBL/GenBank/DDBJ databases">
        <title>Draft genome sequence of rust myrtle Austropuccinia psidii MF-1, a brazilian biotype.</title>
        <authorList>
            <person name="Quecine M.C."/>
            <person name="Pachon D.M.R."/>
            <person name="Bonatelli M.L."/>
            <person name="Correr F.H."/>
            <person name="Franceschini L.M."/>
            <person name="Leite T.F."/>
            <person name="Margarido G.R.A."/>
            <person name="Almeida C.A."/>
            <person name="Ferrarezi J.A."/>
            <person name="Labate C.A."/>
        </authorList>
    </citation>
    <scope>NUCLEOTIDE SEQUENCE</scope>
    <source>
        <strain evidence="2">MF-1</strain>
    </source>
</reference>
<evidence type="ECO:0000256" key="1">
    <source>
        <dbReference type="SAM" id="MobiDB-lite"/>
    </source>
</evidence>
<dbReference type="Proteomes" id="UP000765509">
    <property type="component" value="Unassembled WGS sequence"/>
</dbReference>
<keyword evidence="3" id="KW-1185">Reference proteome</keyword>
<feature type="region of interest" description="Disordered" evidence="1">
    <location>
        <begin position="1"/>
        <end position="77"/>
    </location>
</feature>
<feature type="compositionally biased region" description="Low complexity" evidence="1">
    <location>
        <begin position="10"/>
        <end position="30"/>
    </location>
</feature>
<name>A0A9Q3I4M7_9BASI</name>
<dbReference type="AlphaFoldDB" id="A0A9Q3I4M7"/>
<accession>A0A9Q3I4M7</accession>
<evidence type="ECO:0000313" key="3">
    <source>
        <dbReference type="Proteomes" id="UP000765509"/>
    </source>
</evidence>
<protein>
    <submittedName>
        <fullName evidence="2">Uncharacterized protein</fullName>
    </submittedName>
</protein>
<dbReference type="EMBL" id="AVOT02032097">
    <property type="protein sequence ID" value="MBW0525819.1"/>
    <property type="molecule type" value="Genomic_DNA"/>
</dbReference>
<organism evidence="2 3">
    <name type="scientific">Austropuccinia psidii MF-1</name>
    <dbReference type="NCBI Taxonomy" id="1389203"/>
    <lineage>
        <taxon>Eukaryota</taxon>
        <taxon>Fungi</taxon>
        <taxon>Dikarya</taxon>
        <taxon>Basidiomycota</taxon>
        <taxon>Pucciniomycotina</taxon>
        <taxon>Pucciniomycetes</taxon>
        <taxon>Pucciniales</taxon>
        <taxon>Sphaerophragmiaceae</taxon>
        <taxon>Austropuccinia</taxon>
    </lineage>
</organism>
<sequence length="77" mass="8179">MNTARQAAHQQSISSTDLQQSSSSQDLSSSHEPISDLKAQPATKPITGSNPTGPNLENPQSESITIYTSWSTSKSTC</sequence>
<proteinExistence type="predicted"/>
<feature type="compositionally biased region" description="Polar residues" evidence="1">
    <location>
        <begin position="46"/>
        <end position="77"/>
    </location>
</feature>
<comment type="caution">
    <text evidence="2">The sequence shown here is derived from an EMBL/GenBank/DDBJ whole genome shotgun (WGS) entry which is preliminary data.</text>
</comment>
<gene>
    <name evidence="2" type="ORF">O181_065534</name>
</gene>
<evidence type="ECO:0000313" key="2">
    <source>
        <dbReference type="EMBL" id="MBW0525819.1"/>
    </source>
</evidence>